<reference evidence="8" key="1">
    <citation type="submission" date="2013-10" db="EMBL/GenBank/DDBJ databases">
        <title>Genomic analysis of the causative agents of coccidiosis in chickens.</title>
        <authorList>
            <person name="Reid A.J."/>
            <person name="Blake D."/>
            <person name="Billington K."/>
            <person name="Browne H."/>
            <person name="Dunn M."/>
            <person name="Hung S."/>
            <person name="Kawahara F."/>
            <person name="Miranda-Saavedra D."/>
            <person name="Mourier T."/>
            <person name="Nagra H."/>
            <person name="Otto T.D."/>
            <person name="Rawlings N."/>
            <person name="Sanchez A."/>
            <person name="Sanders M."/>
            <person name="Subramaniam C."/>
            <person name="Tay Y."/>
            <person name="Dear P."/>
            <person name="Doerig C."/>
            <person name="Gruber A."/>
            <person name="Parkinson J."/>
            <person name="Shirley M."/>
            <person name="Wan K.L."/>
            <person name="Berriman M."/>
            <person name="Tomley F."/>
            <person name="Pain A."/>
        </authorList>
    </citation>
    <scope>NUCLEOTIDE SEQUENCE [LARGE SCALE GENOMIC DNA]</scope>
    <source>
        <strain evidence="8">Houghton</strain>
    </source>
</reference>
<sequence length="519" mass="57635">MDGETETVIGKEAWDTLGLVGLEKNSSLKESSKQVTMNISSERKTAPERSLSAHVSGQQAVAQVQGNITRRQKLGGRQTAIAWTLSLHLAVVALVVVSRFPCAELALEEAPSLQQEHAEENKDDTVYCETGRTQEGGNNEQDCVTCPQNAECTGGMMACLSGYTPNKDENGYKESPTVCVEDTEKKAKAAEVLKLLVEILRERQGRYDCGYPLDPLFSPSEQLGGKPWSNTITKMCSGPGLSRWQMNFHREIGPAIADEGVYFWLFYHFLTPEAAAKIGIQVERQYLFVPLSNPVDFPELHERLMREQARAKGITFIYTYTGSDTGRLTVERVDEACHELLWKPETGVHAYRINETNHWWAERELPPSSSGEGTERESHPSCWNDNGPTVGSNRSLDKPTLTTSKSGSSLHRQSNSGRPHTPEDDSVPSQYCNYEYSPTPVRLRDHDTAHGTVDSFPLSAFGQEAAFNQHDVATAGAAKPARGLDDYSGLMRELRELQRASHTLSGELAREKQLRSPYR</sequence>
<dbReference type="AlphaFoldDB" id="U6LR85"/>
<evidence type="ECO:0000313" key="9">
    <source>
        <dbReference type="Proteomes" id="UP000030750"/>
    </source>
</evidence>
<reference evidence="8" key="2">
    <citation type="submission" date="2013-10" db="EMBL/GenBank/DDBJ databases">
        <authorList>
            <person name="Aslett M."/>
        </authorList>
    </citation>
    <scope>NUCLEOTIDE SEQUENCE [LARGE SCALE GENOMIC DNA]</scope>
    <source>
        <strain evidence="8">Houghton</strain>
    </source>
</reference>
<dbReference type="EMBL" id="HG713167">
    <property type="protein sequence ID" value="CDJ52656.1"/>
    <property type="molecule type" value="Genomic_DNA"/>
</dbReference>
<evidence type="ECO:0000256" key="2">
    <source>
        <dbReference type="ARBA" id="ARBA00022692"/>
    </source>
</evidence>
<dbReference type="PANTHER" id="PTHR47808:SF2">
    <property type="entry name" value="LEM DOMAIN-CONTAINING PROTEIN 2"/>
    <property type="match status" value="1"/>
</dbReference>
<dbReference type="OrthoDB" id="2503928at2759"/>
<keyword evidence="5" id="KW-0539">Nucleus</keyword>
<evidence type="ECO:0000256" key="4">
    <source>
        <dbReference type="ARBA" id="ARBA00023136"/>
    </source>
</evidence>
<organism evidence="8 9">
    <name type="scientific">Eimeria brunetti</name>
    <dbReference type="NCBI Taxonomy" id="51314"/>
    <lineage>
        <taxon>Eukaryota</taxon>
        <taxon>Sar</taxon>
        <taxon>Alveolata</taxon>
        <taxon>Apicomplexa</taxon>
        <taxon>Conoidasida</taxon>
        <taxon>Coccidia</taxon>
        <taxon>Eucoccidiorida</taxon>
        <taxon>Eimeriorina</taxon>
        <taxon>Eimeriidae</taxon>
        <taxon>Eimeria</taxon>
    </lineage>
</organism>
<gene>
    <name evidence="8" type="ORF">EBH_0051410</name>
</gene>
<dbReference type="PANTHER" id="PTHR47808">
    <property type="entry name" value="INNER NUCLEAR MEMBRANE PROTEIN HEH2-RELATED"/>
    <property type="match status" value="1"/>
</dbReference>
<evidence type="ECO:0000256" key="5">
    <source>
        <dbReference type="ARBA" id="ARBA00023242"/>
    </source>
</evidence>
<dbReference type="InterPro" id="IPR044780">
    <property type="entry name" value="Heh2/Src1"/>
</dbReference>
<dbReference type="GO" id="GO:0071763">
    <property type="term" value="P:nuclear membrane organization"/>
    <property type="evidence" value="ECO:0007669"/>
    <property type="project" value="TreeGrafter"/>
</dbReference>
<comment type="subcellular location">
    <subcellularLocation>
        <location evidence="1">Nucleus membrane</location>
    </subcellularLocation>
</comment>
<evidence type="ECO:0000256" key="6">
    <source>
        <dbReference type="SAM" id="MobiDB-lite"/>
    </source>
</evidence>
<dbReference type="GO" id="GO:0005783">
    <property type="term" value="C:endoplasmic reticulum"/>
    <property type="evidence" value="ECO:0007669"/>
    <property type="project" value="TreeGrafter"/>
</dbReference>
<feature type="region of interest" description="Disordered" evidence="6">
    <location>
        <begin position="499"/>
        <end position="519"/>
    </location>
</feature>
<dbReference type="Pfam" id="PF09402">
    <property type="entry name" value="MSC"/>
    <property type="match status" value="1"/>
</dbReference>
<feature type="region of interest" description="Disordered" evidence="6">
    <location>
        <begin position="363"/>
        <end position="437"/>
    </location>
</feature>
<dbReference type="GO" id="GO:0003682">
    <property type="term" value="F:chromatin binding"/>
    <property type="evidence" value="ECO:0007669"/>
    <property type="project" value="InterPro"/>
</dbReference>
<proteinExistence type="predicted"/>
<dbReference type="GO" id="GO:0034399">
    <property type="term" value="C:nuclear periphery"/>
    <property type="evidence" value="ECO:0007669"/>
    <property type="project" value="TreeGrafter"/>
</dbReference>
<keyword evidence="2" id="KW-0812">Transmembrane</keyword>
<dbReference type="VEuPathDB" id="ToxoDB:EBH_0051410"/>
<name>U6LR85_9EIME</name>
<evidence type="ECO:0000256" key="1">
    <source>
        <dbReference type="ARBA" id="ARBA00004126"/>
    </source>
</evidence>
<evidence type="ECO:0000259" key="7">
    <source>
        <dbReference type="Pfam" id="PF09402"/>
    </source>
</evidence>
<keyword evidence="9" id="KW-1185">Reference proteome</keyword>
<dbReference type="GO" id="GO:0005637">
    <property type="term" value="C:nuclear inner membrane"/>
    <property type="evidence" value="ECO:0007669"/>
    <property type="project" value="InterPro"/>
</dbReference>
<accession>U6LR85</accession>
<feature type="domain" description="Man1/Src1-like C-terminal" evidence="7">
    <location>
        <begin position="140"/>
        <end position="212"/>
    </location>
</feature>
<dbReference type="Proteomes" id="UP000030750">
    <property type="component" value="Unassembled WGS sequence"/>
</dbReference>
<feature type="compositionally biased region" description="Polar residues" evidence="6">
    <location>
        <begin position="381"/>
        <end position="418"/>
    </location>
</feature>
<evidence type="ECO:0000256" key="3">
    <source>
        <dbReference type="ARBA" id="ARBA00022989"/>
    </source>
</evidence>
<feature type="compositionally biased region" description="Basic and acidic residues" evidence="6">
    <location>
        <begin position="508"/>
        <end position="519"/>
    </location>
</feature>
<keyword evidence="3" id="KW-1133">Transmembrane helix</keyword>
<keyword evidence="4" id="KW-0472">Membrane</keyword>
<evidence type="ECO:0000313" key="8">
    <source>
        <dbReference type="EMBL" id="CDJ52656.1"/>
    </source>
</evidence>
<dbReference type="InterPro" id="IPR018996">
    <property type="entry name" value="Man1/Src1-like_C"/>
</dbReference>
<protein>
    <recommendedName>
        <fullName evidence="7">Man1/Src1-like C-terminal domain-containing protein</fullName>
    </recommendedName>
</protein>